<name>A0ABU6TMN4_9FABA</name>
<reference evidence="4 5" key="1">
    <citation type="journal article" date="2023" name="Plants (Basel)">
        <title>Bridging the Gap: Combining Genomics and Transcriptomics Approaches to Understand Stylosanthes scabra, an Orphan Legume from the Brazilian Caatinga.</title>
        <authorList>
            <person name="Ferreira-Neto J.R.C."/>
            <person name="da Silva M.D."/>
            <person name="Binneck E."/>
            <person name="de Melo N.F."/>
            <person name="da Silva R.H."/>
            <person name="de Melo A.L.T.M."/>
            <person name="Pandolfi V."/>
            <person name="Bustamante F.O."/>
            <person name="Brasileiro-Vidal A.C."/>
            <person name="Benko-Iseppon A.M."/>
        </authorList>
    </citation>
    <scope>NUCLEOTIDE SEQUENCE [LARGE SCALE GENOMIC DNA]</scope>
    <source>
        <tissue evidence="4">Leaves</tissue>
    </source>
</reference>
<keyword evidence="5" id="KW-1185">Reference proteome</keyword>
<dbReference type="PANTHER" id="PTHR13068">
    <property type="entry name" value="CGI-12 PROTEIN-RELATED"/>
    <property type="match status" value="1"/>
</dbReference>
<dbReference type="Gene3D" id="1.25.70.10">
    <property type="entry name" value="Transcription termination factor 3, mitochondrial"/>
    <property type="match status" value="2"/>
</dbReference>
<keyword evidence="2" id="KW-0804">Transcription</keyword>
<protein>
    <submittedName>
        <fullName evidence="4">Uncharacterized protein</fullName>
    </submittedName>
</protein>
<evidence type="ECO:0000256" key="2">
    <source>
        <dbReference type="ARBA" id="ARBA00022472"/>
    </source>
</evidence>
<organism evidence="4 5">
    <name type="scientific">Stylosanthes scabra</name>
    <dbReference type="NCBI Taxonomy" id="79078"/>
    <lineage>
        <taxon>Eukaryota</taxon>
        <taxon>Viridiplantae</taxon>
        <taxon>Streptophyta</taxon>
        <taxon>Embryophyta</taxon>
        <taxon>Tracheophyta</taxon>
        <taxon>Spermatophyta</taxon>
        <taxon>Magnoliopsida</taxon>
        <taxon>eudicotyledons</taxon>
        <taxon>Gunneridae</taxon>
        <taxon>Pentapetalae</taxon>
        <taxon>rosids</taxon>
        <taxon>fabids</taxon>
        <taxon>Fabales</taxon>
        <taxon>Fabaceae</taxon>
        <taxon>Papilionoideae</taxon>
        <taxon>50 kb inversion clade</taxon>
        <taxon>dalbergioids sensu lato</taxon>
        <taxon>Dalbergieae</taxon>
        <taxon>Pterocarpus clade</taxon>
        <taxon>Stylosanthes</taxon>
    </lineage>
</organism>
<dbReference type="Pfam" id="PF02536">
    <property type="entry name" value="mTERF"/>
    <property type="match status" value="1"/>
</dbReference>
<proteinExistence type="inferred from homology"/>
<gene>
    <name evidence="4" type="ORF">PIB30_068560</name>
</gene>
<dbReference type="PANTHER" id="PTHR13068:SF166">
    <property type="entry name" value="TRANSCRIPTION TERMINATION FACTOR MTERF15, MITOCHONDRIAL-LIKE"/>
    <property type="match status" value="1"/>
</dbReference>
<sequence length="162" mass="18722">MALCEIQLHCRHHHLFKIKRKSPQLLRAISVKSVQPKIDYFKSKGVSDPDIRHMITNCPTILVRSLKKEIIPSFDFLCSMLQSNQNLTNVLIRFGKCLQPNIEVLREEGVPESHAVRFIQYFPRTFMSSSKKFKEAVQAVKQLKFDPLKMNFVVAVQVKLGI</sequence>
<comment type="similarity">
    <text evidence="1">Belongs to the mTERF family.</text>
</comment>
<keyword evidence="3" id="KW-0809">Transit peptide</keyword>
<evidence type="ECO:0000256" key="1">
    <source>
        <dbReference type="ARBA" id="ARBA00007692"/>
    </source>
</evidence>
<dbReference type="InterPro" id="IPR003690">
    <property type="entry name" value="MTERF"/>
</dbReference>
<evidence type="ECO:0000256" key="3">
    <source>
        <dbReference type="ARBA" id="ARBA00022946"/>
    </source>
</evidence>
<dbReference type="Proteomes" id="UP001341840">
    <property type="component" value="Unassembled WGS sequence"/>
</dbReference>
<dbReference type="InterPro" id="IPR038538">
    <property type="entry name" value="MTERF_sf"/>
</dbReference>
<keyword evidence="2" id="KW-0805">Transcription regulation</keyword>
<evidence type="ECO:0000313" key="5">
    <source>
        <dbReference type="Proteomes" id="UP001341840"/>
    </source>
</evidence>
<accession>A0ABU6TMN4</accession>
<comment type="caution">
    <text evidence="4">The sequence shown here is derived from an EMBL/GenBank/DDBJ whole genome shotgun (WGS) entry which is preliminary data.</text>
</comment>
<dbReference type="SMART" id="SM00733">
    <property type="entry name" value="Mterf"/>
    <property type="match status" value="3"/>
</dbReference>
<evidence type="ECO:0000313" key="4">
    <source>
        <dbReference type="EMBL" id="MED6150060.1"/>
    </source>
</evidence>
<dbReference type="EMBL" id="JASCZI010091358">
    <property type="protein sequence ID" value="MED6150060.1"/>
    <property type="molecule type" value="Genomic_DNA"/>
</dbReference>
<keyword evidence="2" id="KW-0806">Transcription termination</keyword>